<proteinExistence type="predicted"/>
<dbReference type="RefSeq" id="WP_067859210.1">
    <property type="nucleotide sequence ID" value="NZ_LGTW01000037.1"/>
</dbReference>
<name>A0A132PBM8_9MYCO</name>
<accession>A0A132PBM8</accession>
<evidence type="ECO:0000313" key="1">
    <source>
        <dbReference type="EMBL" id="KWX19726.1"/>
    </source>
</evidence>
<protein>
    <submittedName>
        <fullName evidence="1">Uncharacterized protein</fullName>
    </submittedName>
</protein>
<evidence type="ECO:0000313" key="2">
    <source>
        <dbReference type="Proteomes" id="UP000070612"/>
    </source>
</evidence>
<reference evidence="1 2" key="1">
    <citation type="submission" date="2015-07" db="EMBL/GenBank/DDBJ databases">
        <title>A draft genome sequence of Mycobacterium wolinskyi.</title>
        <authorList>
            <person name="de Man T.J."/>
            <person name="Perry K.A."/>
            <person name="Coulliette A.D."/>
            <person name="Jensen B."/>
            <person name="Toney N.C."/>
            <person name="Limbago B.M."/>
            <person name="Noble-Wang J."/>
        </authorList>
    </citation>
    <scope>NUCLEOTIDE SEQUENCE [LARGE SCALE GENOMIC DNA]</scope>
    <source>
        <strain evidence="1 2">CDC_01</strain>
    </source>
</reference>
<organism evidence="1 2">
    <name type="scientific">Mycolicibacterium wolinskyi</name>
    <dbReference type="NCBI Taxonomy" id="59750"/>
    <lineage>
        <taxon>Bacteria</taxon>
        <taxon>Bacillati</taxon>
        <taxon>Actinomycetota</taxon>
        <taxon>Actinomycetes</taxon>
        <taxon>Mycobacteriales</taxon>
        <taxon>Mycobacteriaceae</taxon>
        <taxon>Mycolicibacterium</taxon>
    </lineage>
</organism>
<gene>
    <name evidence="1" type="ORF">AFM11_34350</name>
</gene>
<sequence>MRAPDEPQFNVCPNASRPGLVHFSIGSGRDLFAITPELAEHLADELLAAAGAARRASGSEGEIARAAAEVARAR</sequence>
<dbReference type="Proteomes" id="UP000070612">
    <property type="component" value="Unassembled WGS sequence"/>
</dbReference>
<comment type="caution">
    <text evidence="1">The sequence shown here is derived from an EMBL/GenBank/DDBJ whole genome shotgun (WGS) entry which is preliminary data.</text>
</comment>
<dbReference type="AlphaFoldDB" id="A0A132PBM8"/>
<dbReference type="EMBL" id="LGTW01000037">
    <property type="protein sequence ID" value="KWX19726.1"/>
    <property type="molecule type" value="Genomic_DNA"/>
</dbReference>
<keyword evidence="2" id="KW-1185">Reference proteome</keyword>
<dbReference type="PATRIC" id="fig|59750.3.peg.5215"/>